<evidence type="ECO:0000256" key="2">
    <source>
        <dbReference type="ARBA" id="ARBA00022614"/>
    </source>
</evidence>
<dbReference type="Gene3D" id="3.40.50.300">
    <property type="entry name" value="P-loop containing nucleotide triphosphate hydrolases"/>
    <property type="match status" value="1"/>
</dbReference>
<dbReference type="GO" id="GO:0009626">
    <property type="term" value="P:plant-type hypersensitive response"/>
    <property type="evidence" value="ECO:0007669"/>
    <property type="project" value="UniProtKB-ARBA"/>
</dbReference>
<evidence type="ECO:0000256" key="6">
    <source>
        <dbReference type="ARBA" id="ARBA00023054"/>
    </source>
</evidence>
<dbReference type="InterPro" id="IPR002182">
    <property type="entry name" value="NB-ARC"/>
</dbReference>
<evidence type="ECO:0008006" key="14">
    <source>
        <dbReference type="Google" id="ProtNLM"/>
    </source>
</evidence>
<evidence type="ECO:0000256" key="1">
    <source>
        <dbReference type="ARBA" id="ARBA00008894"/>
    </source>
</evidence>
<dbReference type="CDD" id="cd14798">
    <property type="entry name" value="RX-CC_like"/>
    <property type="match status" value="1"/>
</dbReference>
<accession>A0A9R0WYK8</accession>
<dbReference type="InterPro" id="IPR055414">
    <property type="entry name" value="LRR_R13L4/SHOC2-like"/>
</dbReference>
<evidence type="ECO:0000256" key="3">
    <source>
        <dbReference type="ARBA" id="ARBA00022737"/>
    </source>
</evidence>
<dbReference type="EMBL" id="LT934120">
    <property type="protein sequence ID" value="VAI26821.1"/>
    <property type="molecule type" value="Genomic_DNA"/>
</dbReference>
<protein>
    <recommendedName>
        <fullName evidence="14">Disease resistance protein RPM1</fullName>
    </recommendedName>
</protein>
<dbReference type="PANTHER" id="PTHR23155:SF1005">
    <property type="entry name" value="OS07G0197300 PROTEIN"/>
    <property type="match status" value="1"/>
</dbReference>
<dbReference type="FunFam" id="1.10.10.10:FF:000322">
    <property type="entry name" value="Probable disease resistance protein At1g63360"/>
    <property type="match status" value="1"/>
</dbReference>
<dbReference type="Gramene" id="TRITD5Bv1G010100.1">
    <property type="protein sequence ID" value="TRITD5Bv1G010100.1"/>
    <property type="gene ID" value="TRITD5Bv1G010100"/>
</dbReference>
<dbReference type="Pfam" id="PF23559">
    <property type="entry name" value="WHD_DRP"/>
    <property type="match status" value="1"/>
</dbReference>
<keyword evidence="4" id="KW-0547">Nucleotide-binding</keyword>
<dbReference type="Pfam" id="PF23598">
    <property type="entry name" value="LRR_14"/>
    <property type="match status" value="1"/>
</dbReference>
<dbReference type="InterPro" id="IPR042197">
    <property type="entry name" value="Apaf_helical"/>
</dbReference>
<dbReference type="Gene3D" id="1.10.10.10">
    <property type="entry name" value="Winged helix-like DNA-binding domain superfamily/Winged helix DNA-binding domain"/>
    <property type="match status" value="1"/>
</dbReference>
<dbReference type="InterPro" id="IPR032675">
    <property type="entry name" value="LRR_dom_sf"/>
</dbReference>
<proteinExistence type="inferred from homology"/>
<dbReference type="InterPro" id="IPR027417">
    <property type="entry name" value="P-loop_NTPase"/>
</dbReference>
<evidence type="ECO:0000256" key="7">
    <source>
        <dbReference type="SAM" id="MobiDB-lite"/>
    </source>
</evidence>
<dbReference type="GO" id="GO:0043531">
    <property type="term" value="F:ADP binding"/>
    <property type="evidence" value="ECO:0007669"/>
    <property type="project" value="InterPro"/>
</dbReference>
<evidence type="ECO:0000313" key="12">
    <source>
        <dbReference type="EMBL" id="VAI26821.1"/>
    </source>
</evidence>
<feature type="domain" description="Disease resistance N-terminal" evidence="9">
    <location>
        <begin position="6"/>
        <end position="86"/>
    </location>
</feature>
<feature type="domain" description="Disease resistance R13L4/SHOC-2-like LRR" evidence="11">
    <location>
        <begin position="586"/>
        <end position="934"/>
    </location>
</feature>
<reference evidence="12 13" key="1">
    <citation type="submission" date="2017-09" db="EMBL/GenBank/DDBJ databases">
        <authorList>
            <consortium name="International Durum Wheat Genome Sequencing Consortium (IDWGSC)"/>
            <person name="Milanesi L."/>
        </authorList>
    </citation>
    <scope>NUCLEOTIDE SEQUENCE [LARGE SCALE GENOMIC DNA]</scope>
    <source>
        <strain evidence="13">cv. Svevo</strain>
    </source>
</reference>
<name>A0A9R0WYK8_TRITD</name>
<dbReference type="Pfam" id="PF18052">
    <property type="entry name" value="Rx_N"/>
    <property type="match status" value="1"/>
</dbReference>
<dbReference type="SUPFAM" id="SSF52058">
    <property type="entry name" value="L domain-like"/>
    <property type="match status" value="1"/>
</dbReference>
<keyword evidence="13" id="KW-1185">Reference proteome</keyword>
<dbReference type="GO" id="GO:0042742">
    <property type="term" value="P:defense response to bacterium"/>
    <property type="evidence" value="ECO:0007669"/>
    <property type="project" value="UniProtKB-ARBA"/>
</dbReference>
<dbReference type="InterPro" id="IPR038005">
    <property type="entry name" value="RX-like_CC"/>
</dbReference>
<dbReference type="InterPro" id="IPR058922">
    <property type="entry name" value="WHD_DRP"/>
</dbReference>
<comment type="similarity">
    <text evidence="1">Belongs to the disease resistance NB-LRR family.</text>
</comment>
<evidence type="ECO:0000259" key="11">
    <source>
        <dbReference type="Pfam" id="PF23598"/>
    </source>
</evidence>
<evidence type="ECO:0000259" key="9">
    <source>
        <dbReference type="Pfam" id="PF18052"/>
    </source>
</evidence>
<dbReference type="AlphaFoldDB" id="A0A9R0WYK8"/>
<evidence type="ECO:0000256" key="5">
    <source>
        <dbReference type="ARBA" id="ARBA00022821"/>
    </source>
</evidence>
<keyword evidence="2" id="KW-0433">Leucine-rich repeat</keyword>
<feature type="domain" description="NB-ARC" evidence="8">
    <location>
        <begin position="174"/>
        <end position="355"/>
    </location>
</feature>
<dbReference type="SUPFAM" id="SSF52540">
    <property type="entry name" value="P-loop containing nucleoside triphosphate hydrolases"/>
    <property type="match status" value="1"/>
</dbReference>
<dbReference type="Proteomes" id="UP000324705">
    <property type="component" value="Chromosome 5B"/>
</dbReference>
<dbReference type="Pfam" id="PF00931">
    <property type="entry name" value="NB-ARC"/>
    <property type="match status" value="1"/>
</dbReference>
<organism evidence="12 13">
    <name type="scientific">Triticum turgidum subsp. durum</name>
    <name type="common">Durum wheat</name>
    <name type="synonym">Triticum durum</name>
    <dbReference type="NCBI Taxonomy" id="4567"/>
    <lineage>
        <taxon>Eukaryota</taxon>
        <taxon>Viridiplantae</taxon>
        <taxon>Streptophyta</taxon>
        <taxon>Embryophyta</taxon>
        <taxon>Tracheophyta</taxon>
        <taxon>Spermatophyta</taxon>
        <taxon>Magnoliopsida</taxon>
        <taxon>Liliopsida</taxon>
        <taxon>Poales</taxon>
        <taxon>Poaceae</taxon>
        <taxon>BOP clade</taxon>
        <taxon>Pooideae</taxon>
        <taxon>Triticodae</taxon>
        <taxon>Triticeae</taxon>
        <taxon>Triticinae</taxon>
        <taxon>Triticum</taxon>
    </lineage>
</organism>
<dbReference type="InterPro" id="IPR036388">
    <property type="entry name" value="WH-like_DNA-bd_sf"/>
</dbReference>
<dbReference type="GO" id="GO:0002758">
    <property type="term" value="P:innate immune response-activating signaling pathway"/>
    <property type="evidence" value="ECO:0007669"/>
    <property type="project" value="UniProtKB-ARBA"/>
</dbReference>
<keyword evidence="6" id="KW-0175">Coiled coil</keyword>
<evidence type="ECO:0000259" key="8">
    <source>
        <dbReference type="Pfam" id="PF00931"/>
    </source>
</evidence>
<feature type="domain" description="Disease resistance protein winged helix" evidence="10">
    <location>
        <begin position="450"/>
        <end position="522"/>
    </location>
</feature>
<dbReference type="Gene3D" id="1.20.5.4130">
    <property type="match status" value="1"/>
</dbReference>
<dbReference type="PANTHER" id="PTHR23155">
    <property type="entry name" value="DISEASE RESISTANCE PROTEIN RP"/>
    <property type="match status" value="1"/>
</dbReference>
<dbReference type="InterPro" id="IPR044974">
    <property type="entry name" value="Disease_R_plants"/>
</dbReference>
<feature type="region of interest" description="Disordered" evidence="7">
    <location>
        <begin position="559"/>
        <end position="578"/>
    </location>
</feature>
<dbReference type="Gene3D" id="3.80.10.10">
    <property type="entry name" value="Ribonuclease Inhibitor"/>
    <property type="match status" value="1"/>
</dbReference>
<dbReference type="InterPro" id="IPR041118">
    <property type="entry name" value="Rx_N"/>
</dbReference>
<keyword evidence="5" id="KW-0611">Plant defense</keyword>
<gene>
    <name evidence="12" type="ORF">TRITD_5Bv1G010100</name>
</gene>
<dbReference type="PRINTS" id="PR00364">
    <property type="entry name" value="DISEASERSIST"/>
</dbReference>
<evidence type="ECO:0000259" key="10">
    <source>
        <dbReference type="Pfam" id="PF23559"/>
    </source>
</evidence>
<sequence length="956" mass="109250">MEGAAQTVLSDVVQLVGQEFRQLRAVRGEVTELRDELATMNTLLRMQSEADASGLSHFVREWMKQIRELAYDAEDCVDLYLFRISCPTGDGGWYIWFKTKRLLATLFPRYRLAGDIKSLRERAVVISERHARYGVSLELLGRTASSDLVPQAAAASARALRPDNDPNQWVGITAQVDELANKVKEDEGENGKMLKVVSIVGFGGLGKTTLAMEVCRQLGREFLHQAKVSVSQTFGSKDLVGLLKRVLQQMLHLKSDAEQKALRDKIDSMDVRDLELQLGKDLQNNRYLILIDDVWSTSAWDAIRTKLPSNNMGSRIIVTTRDDNVAKECSRACNDYIHHMKKLDEKEASELFLRRTFGSVSEDSCPKDLKDDMETILKKCGGLPLAIVNIASLLSSYNNSERKKMWEIVARSIGSQMESNPTLEGMRQILTLSYDHLPHHLKACMMYLCIFPEDYVICKYRLLKRWIAEGLIPKRRGMTQMELAEECFSELMSRSMIDQATDIITMYQWREETCRVHDIMLEVMVSKSLESNFVSLVGGQYEGMSYDRIRRLTIHGGVEAAQESSSKKRAPHRGTRNGIKGMTMQHVRSLSIFDTEAPKVLARLGEFTLLRVLDLENCTGLEEEYMKHICRMYLLKFLSLKGTDIKEMPSRIGDLEHLQTLDVRQTNLKGLPETVTKLEKLEDLLFSSKHNNWHGWMLPPGIKKMKALRHLNKVVVVSNQKAAEEIGDLDQLQELCVYVDSKQGIHQNVLEELACSLSKIDSLLSLDIGNFACHIWPFQQTLQFLHIVKSPPQLLRYLRICGIINRLPEWVGKLRNLIDLDIAWTYLGGYDLFDVLCKLPNLQRLNLGTYFWNGEVMTIGSNQSLPELKELVLDYAPEEPKYYIFEEGSMPNLETLVLNYGDQWKRTVGIEHLTKLKEVQISCIKEGALTETLEFLKVENEKRRDSKREQIRVVVR</sequence>
<keyword evidence="3" id="KW-0677">Repeat</keyword>
<dbReference type="OMA" id="ELWNVQT"/>
<dbReference type="Gene3D" id="1.10.8.430">
    <property type="entry name" value="Helical domain of apoptotic protease-activating factors"/>
    <property type="match status" value="1"/>
</dbReference>
<evidence type="ECO:0000256" key="4">
    <source>
        <dbReference type="ARBA" id="ARBA00022741"/>
    </source>
</evidence>
<evidence type="ECO:0000313" key="13">
    <source>
        <dbReference type="Proteomes" id="UP000324705"/>
    </source>
</evidence>